<feature type="signal peptide" evidence="2">
    <location>
        <begin position="1"/>
        <end position="18"/>
    </location>
</feature>
<protein>
    <submittedName>
        <fullName evidence="3">Tetratricopeptide repeat-containing protein</fullName>
    </submittedName>
</protein>
<accession>A0A1M6B001</accession>
<dbReference type="AlphaFoldDB" id="A0A1M6B001"/>
<keyword evidence="4" id="KW-1185">Reference proteome</keyword>
<feature type="repeat" description="TPR" evidence="1">
    <location>
        <begin position="52"/>
        <end position="85"/>
    </location>
</feature>
<evidence type="ECO:0000313" key="3">
    <source>
        <dbReference type="EMBL" id="SHI42036.1"/>
    </source>
</evidence>
<reference evidence="3 4" key="1">
    <citation type="submission" date="2016-11" db="EMBL/GenBank/DDBJ databases">
        <authorList>
            <person name="Jaros S."/>
            <person name="Januszkiewicz K."/>
            <person name="Wedrychowicz H."/>
        </authorList>
    </citation>
    <scope>NUCLEOTIDE SEQUENCE [LARGE SCALE GENOMIC DNA]</scope>
    <source>
        <strain evidence="3 4">DSM 21425</strain>
    </source>
</reference>
<gene>
    <name evidence="3" type="ORF">SAMN04488096_101530</name>
</gene>
<dbReference type="Pfam" id="PF13432">
    <property type="entry name" value="TPR_16"/>
    <property type="match status" value="1"/>
</dbReference>
<evidence type="ECO:0000256" key="1">
    <source>
        <dbReference type="PROSITE-ProRule" id="PRU00339"/>
    </source>
</evidence>
<organism evidence="3 4">
    <name type="scientific">Mesonia phycicola</name>
    <dbReference type="NCBI Taxonomy" id="579105"/>
    <lineage>
        <taxon>Bacteria</taxon>
        <taxon>Pseudomonadati</taxon>
        <taxon>Bacteroidota</taxon>
        <taxon>Flavobacteriia</taxon>
        <taxon>Flavobacteriales</taxon>
        <taxon>Flavobacteriaceae</taxon>
        <taxon>Mesonia</taxon>
    </lineage>
</organism>
<dbReference type="InterPro" id="IPR019734">
    <property type="entry name" value="TPR_rpt"/>
</dbReference>
<proteinExistence type="predicted"/>
<dbReference type="OrthoDB" id="1416278at2"/>
<evidence type="ECO:0000313" key="4">
    <source>
        <dbReference type="Proteomes" id="UP000184225"/>
    </source>
</evidence>
<feature type="chain" id="PRO_5012861533" evidence="2">
    <location>
        <begin position="19"/>
        <end position="239"/>
    </location>
</feature>
<keyword evidence="1" id="KW-0802">TPR repeat</keyword>
<dbReference type="EMBL" id="FQYY01000001">
    <property type="protein sequence ID" value="SHI42036.1"/>
    <property type="molecule type" value="Genomic_DNA"/>
</dbReference>
<dbReference type="RefSeq" id="WP_073147923.1">
    <property type="nucleotide sequence ID" value="NZ_FQYY01000001.1"/>
</dbReference>
<dbReference type="PROSITE" id="PS50005">
    <property type="entry name" value="TPR"/>
    <property type="match status" value="1"/>
</dbReference>
<dbReference type="Gene3D" id="1.25.40.10">
    <property type="entry name" value="Tetratricopeptide repeat domain"/>
    <property type="match status" value="1"/>
</dbReference>
<dbReference type="STRING" id="579105.SAMN04488096_101530"/>
<sequence length="239" mass="27547">MKKHLLYLFILFSIALNAQTSFKKGVEFFDAENWESAKTHFNQVESSNSYYLKAQEYLGDIAAHQKEWDEALNFYETLVEAHPDNANYNFKYGGALGLKALTLSKMQAAFYISDIKYYLKKAAQLDATHIESRWALVELYMQLPGILGGSAETSYQYANQLQNISEVDGWLAKGYIAVEEKDYNQAEAYYKNALKVGKSITCYEKLIQLYKNKTNEKQKAAFLLKEAKENHPQKDWSYL</sequence>
<dbReference type="InterPro" id="IPR011990">
    <property type="entry name" value="TPR-like_helical_dom_sf"/>
</dbReference>
<name>A0A1M6B001_9FLAO</name>
<dbReference type="SMART" id="SM00028">
    <property type="entry name" value="TPR"/>
    <property type="match status" value="3"/>
</dbReference>
<dbReference type="Proteomes" id="UP000184225">
    <property type="component" value="Unassembled WGS sequence"/>
</dbReference>
<keyword evidence="2" id="KW-0732">Signal</keyword>
<evidence type="ECO:0000256" key="2">
    <source>
        <dbReference type="SAM" id="SignalP"/>
    </source>
</evidence>
<dbReference type="SUPFAM" id="SSF48452">
    <property type="entry name" value="TPR-like"/>
    <property type="match status" value="1"/>
</dbReference>